<dbReference type="Proteomes" id="UP000034410">
    <property type="component" value="Chromosome"/>
</dbReference>
<proteinExistence type="predicted"/>
<evidence type="ECO:0000313" key="6">
    <source>
        <dbReference type="EMBL" id="AKH19348.1"/>
    </source>
</evidence>
<dbReference type="SUPFAM" id="SSF56281">
    <property type="entry name" value="Metallo-hydrolase/oxidoreductase"/>
    <property type="match status" value="1"/>
</dbReference>
<dbReference type="GO" id="GO:0016787">
    <property type="term" value="F:hydrolase activity"/>
    <property type="evidence" value="ECO:0007669"/>
    <property type="project" value="UniProtKB-KW"/>
</dbReference>
<name>A0A0F7JXK8_9GAMM</name>
<dbReference type="SMART" id="SM00849">
    <property type="entry name" value="Lactamase_B"/>
    <property type="match status" value="1"/>
</dbReference>
<keyword evidence="2" id="KW-0479">Metal-binding</keyword>
<dbReference type="GO" id="GO:0046872">
    <property type="term" value="F:metal ion binding"/>
    <property type="evidence" value="ECO:0007669"/>
    <property type="project" value="UniProtKB-KW"/>
</dbReference>
<evidence type="ECO:0000256" key="2">
    <source>
        <dbReference type="ARBA" id="ARBA00022723"/>
    </source>
</evidence>
<sequence>MKFTVIPVTPFAQNCTLLICEETGRAAVVDPGGDIETILHEVEAQGVTLEKILITHAHIDHAGAAGELSRRLGIPIEGPHREDKFWIDGLADQASMFGFPPAELFEPTRWLDQGDLVQVGNQQLEVRHCPGHTPGHVVFYSPVEKIALVGDVLFKGSIGRTDFPKGDHDTLLRSIREQLWSMGDDVEFIPGHGPVSTIGHERATNPFLN</sequence>
<dbReference type="PANTHER" id="PTHR46233">
    <property type="entry name" value="HYDROXYACYLGLUTATHIONE HYDROLASE GLOC"/>
    <property type="match status" value="1"/>
</dbReference>
<evidence type="ECO:0000256" key="4">
    <source>
        <dbReference type="ARBA" id="ARBA00022833"/>
    </source>
</evidence>
<accession>A0A0F7JXK8</accession>
<dbReference type="InterPro" id="IPR051453">
    <property type="entry name" value="MBL_Glyoxalase_II"/>
</dbReference>
<feature type="domain" description="Metallo-beta-lactamase" evidence="5">
    <location>
        <begin position="12"/>
        <end position="192"/>
    </location>
</feature>
<keyword evidence="7" id="KW-1185">Reference proteome</keyword>
<dbReference type="EMBL" id="CP011412">
    <property type="protein sequence ID" value="AKH19348.1"/>
    <property type="molecule type" value="Genomic_DNA"/>
</dbReference>
<gene>
    <name evidence="6" type="ORF">AAY24_02160</name>
</gene>
<evidence type="ECO:0000256" key="3">
    <source>
        <dbReference type="ARBA" id="ARBA00022801"/>
    </source>
</evidence>
<reference evidence="6 7" key="1">
    <citation type="journal article" date="2015" name="Genome Announc.">
        <title>Complete Genome Sequence of Sedimenticola thiotaurini Strain SIP-G1, a Polyphosphate- and Polyhydroxyalkanoate-Accumulating Sulfur-Oxidizing Gammaproteobacterium Isolated from Salt Marsh Sediments.</title>
        <authorList>
            <person name="Flood B.E."/>
            <person name="Jones D.S."/>
            <person name="Bailey J.V."/>
        </authorList>
    </citation>
    <scope>NUCLEOTIDE SEQUENCE [LARGE SCALE GENOMIC DNA]</scope>
    <source>
        <strain evidence="6 7">SIP-G1</strain>
    </source>
</reference>
<dbReference type="Pfam" id="PF00753">
    <property type="entry name" value="Lactamase_B"/>
    <property type="match status" value="1"/>
</dbReference>
<dbReference type="AlphaFoldDB" id="A0A0F7JXK8"/>
<dbReference type="OrthoDB" id="9802991at2"/>
<dbReference type="InterPro" id="IPR036866">
    <property type="entry name" value="RibonucZ/Hydroxyglut_hydro"/>
</dbReference>
<keyword evidence="4" id="KW-0862">Zinc</keyword>
<organism evidence="6 7">
    <name type="scientific">Sedimenticola thiotaurini</name>
    <dbReference type="NCBI Taxonomy" id="1543721"/>
    <lineage>
        <taxon>Bacteria</taxon>
        <taxon>Pseudomonadati</taxon>
        <taxon>Pseudomonadota</taxon>
        <taxon>Gammaproteobacteria</taxon>
        <taxon>Chromatiales</taxon>
        <taxon>Sedimenticolaceae</taxon>
        <taxon>Sedimenticola</taxon>
    </lineage>
</organism>
<evidence type="ECO:0000259" key="5">
    <source>
        <dbReference type="SMART" id="SM00849"/>
    </source>
</evidence>
<dbReference type="PATRIC" id="fig|1543721.4.peg.457"/>
<dbReference type="RefSeq" id="WP_046858287.1">
    <property type="nucleotide sequence ID" value="NZ_CP011412.1"/>
</dbReference>
<comment type="cofactor">
    <cofactor evidence="1">
        <name>Zn(2+)</name>
        <dbReference type="ChEBI" id="CHEBI:29105"/>
    </cofactor>
</comment>
<dbReference type="Gene3D" id="3.60.15.10">
    <property type="entry name" value="Ribonuclease Z/Hydroxyacylglutathione hydrolase-like"/>
    <property type="match status" value="1"/>
</dbReference>
<evidence type="ECO:0000256" key="1">
    <source>
        <dbReference type="ARBA" id="ARBA00001947"/>
    </source>
</evidence>
<keyword evidence="3" id="KW-0378">Hydrolase</keyword>
<dbReference type="CDD" id="cd07737">
    <property type="entry name" value="YcbL-like_MBL-fold"/>
    <property type="match status" value="1"/>
</dbReference>
<evidence type="ECO:0000313" key="7">
    <source>
        <dbReference type="Proteomes" id="UP000034410"/>
    </source>
</evidence>
<dbReference type="PANTHER" id="PTHR46233:SF3">
    <property type="entry name" value="HYDROXYACYLGLUTATHIONE HYDROLASE GLOC"/>
    <property type="match status" value="1"/>
</dbReference>
<dbReference type="KEGG" id="seds:AAY24_02160"/>
<dbReference type="InterPro" id="IPR001279">
    <property type="entry name" value="Metallo-B-lactamas"/>
</dbReference>
<protein>
    <recommendedName>
        <fullName evidence="5">Metallo-beta-lactamase domain-containing protein</fullName>
    </recommendedName>
</protein>